<dbReference type="Proteomes" id="UP000642553">
    <property type="component" value="Chromosome"/>
</dbReference>
<reference evidence="2" key="1">
    <citation type="submission" date="2018-05" db="EMBL/GenBank/DDBJ databases">
        <title>Complete genome sequnece of Akkermansia muciniphila EB-AMDK-40.</title>
        <authorList>
            <person name="Nam Y.-D."/>
            <person name="Chung W.-H."/>
            <person name="Park Y.S."/>
            <person name="Kang J."/>
        </authorList>
    </citation>
    <scope>NUCLEOTIDE SEQUENCE</scope>
    <source>
        <strain evidence="2">EB-AMDK-40</strain>
    </source>
</reference>
<organism evidence="2 3">
    <name type="scientific">Akkermansia massiliensis</name>
    <dbReference type="NCBI Taxonomy" id="2927224"/>
    <lineage>
        <taxon>Bacteria</taxon>
        <taxon>Pseudomonadati</taxon>
        <taxon>Verrucomicrobiota</taxon>
        <taxon>Verrucomicrobiia</taxon>
        <taxon>Verrucomicrobiales</taxon>
        <taxon>Akkermansiaceae</taxon>
        <taxon>Akkermansia</taxon>
    </lineage>
</organism>
<protein>
    <submittedName>
        <fullName evidence="2">Uncharacterized protein</fullName>
    </submittedName>
</protein>
<keyword evidence="1" id="KW-0812">Transmembrane</keyword>
<dbReference type="EMBL" id="CP029701">
    <property type="protein sequence ID" value="QHV61908.1"/>
    <property type="molecule type" value="Genomic_DNA"/>
</dbReference>
<feature type="transmembrane region" description="Helical" evidence="1">
    <location>
        <begin position="79"/>
        <end position="102"/>
    </location>
</feature>
<sequence length="262" mass="29957">MNFFPHIPMLSTVFSSIGCYLLPFGIVLLWLLYESRKVKAILLAGLVILSMVCMFFHEACAPSREYPWDCMVEHIFTGTLLPFLCLLGYILYVFLCACIPVYRKVWKGIGFFALGVMSLAFEYVNVSFPVMLLAGYLFRFFLFRKFRNHIPFVRKCHGVLAIGVVPGICLISVVSAILFPPPESFICEKINEEMARDMALWNYQSNLVLLSSRFLNVERKKDCITVKYYCETNMGPAVYKAFCNNYGGYVKAECSLLNRHAP</sequence>
<evidence type="ECO:0000256" key="1">
    <source>
        <dbReference type="SAM" id="Phobius"/>
    </source>
</evidence>
<feature type="transmembrane region" description="Helical" evidence="1">
    <location>
        <begin position="12"/>
        <end position="33"/>
    </location>
</feature>
<evidence type="ECO:0000313" key="2">
    <source>
        <dbReference type="EMBL" id="QHV61908.1"/>
    </source>
</evidence>
<dbReference type="AlphaFoldDB" id="A0AAE6T807"/>
<evidence type="ECO:0000313" key="3">
    <source>
        <dbReference type="Proteomes" id="UP000642553"/>
    </source>
</evidence>
<keyword evidence="1" id="KW-0472">Membrane</keyword>
<keyword evidence="1" id="KW-1133">Transmembrane helix</keyword>
<gene>
    <name evidence="2" type="ORF">DMI76_00290</name>
</gene>
<accession>A0AAE6T807</accession>
<feature type="transmembrane region" description="Helical" evidence="1">
    <location>
        <begin position="158"/>
        <end position="179"/>
    </location>
</feature>
<proteinExistence type="predicted"/>
<name>A0AAE6T807_9BACT</name>
<feature type="transmembrane region" description="Helical" evidence="1">
    <location>
        <begin position="40"/>
        <end position="59"/>
    </location>
</feature>
<feature type="transmembrane region" description="Helical" evidence="1">
    <location>
        <begin position="109"/>
        <end position="138"/>
    </location>
</feature>